<keyword evidence="4" id="KW-1185">Reference proteome</keyword>
<accession>A0A199XU36</accession>
<evidence type="ECO:0000256" key="1">
    <source>
        <dbReference type="ARBA" id="ARBA00007665"/>
    </source>
</evidence>
<feature type="domain" description="Impact N-terminal" evidence="2">
    <location>
        <begin position="75"/>
        <end position="180"/>
    </location>
</feature>
<dbReference type="AlphaFoldDB" id="A0A199XU36"/>
<dbReference type="InterPro" id="IPR020568">
    <property type="entry name" value="Ribosomal_Su5_D2-typ_SF"/>
</dbReference>
<name>A0A199XU36_9FLAO</name>
<dbReference type="SUPFAM" id="SSF54211">
    <property type="entry name" value="Ribosomal protein S5 domain 2-like"/>
    <property type="match status" value="1"/>
</dbReference>
<dbReference type="PANTHER" id="PTHR16301:SF20">
    <property type="entry name" value="IMPACT FAMILY MEMBER YIGZ"/>
    <property type="match status" value="1"/>
</dbReference>
<dbReference type="GO" id="GO:0006446">
    <property type="term" value="P:regulation of translational initiation"/>
    <property type="evidence" value="ECO:0007669"/>
    <property type="project" value="TreeGrafter"/>
</dbReference>
<evidence type="ECO:0000313" key="4">
    <source>
        <dbReference type="Proteomes" id="UP000093807"/>
    </source>
</evidence>
<dbReference type="PATRIC" id="fig|29536.5.peg.707"/>
<dbReference type="InterPro" id="IPR036956">
    <property type="entry name" value="Impact_N_sf"/>
</dbReference>
<dbReference type="InterPro" id="IPR001498">
    <property type="entry name" value="Impact_N"/>
</dbReference>
<organism evidence="3 4">
    <name type="scientific">Flavobacterium succinicans</name>
    <dbReference type="NCBI Taxonomy" id="29536"/>
    <lineage>
        <taxon>Bacteria</taxon>
        <taxon>Pseudomonadati</taxon>
        <taxon>Bacteroidota</taxon>
        <taxon>Flavobacteriia</taxon>
        <taxon>Flavobacteriales</taxon>
        <taxon>Flavobacteriaceae</taxon>
        <taxon>Flavobacterium</taxon>
    </lineage>
</organism>
<reference evidence="3 4" key="1">
    <citation type="submission" date="2016-06" db="EMBL/GenBank/DDBJ databases">
        <title>Draft genome sequence of Flavobacterium succinicans strain DD5b.</title>
        <authorList>
            <person name="Poehlein A."/>
            <person name="Daniel R."/>
            <person name="Simeonova D.D."/>
        </authorList>
    </citation>
    <scope>NUCLEOTIDE SEQUENCE [LARGE SCALE GENOMIC DNA]</scope>
    <source>
        <strain evidence="3 4">DD5b</strain>
    </source>
</reference>
<dbReference type="GO" id="GO:0005737">
    <property type="term" value="C:cytoplasm"/>
    <property type="evidence" value="ECO:0007669"/>
    <property type="project" value="TreeGrafter"/>
</dbReference>
<protein>
    <submittedName>
        <fullName evidence="3">IMPACT family member YigZ</fullName>
    </submittedName>
</protein>
<evidence type="ECO:0000259" key="2">
    <source>
        <dbReference type="Pfam" id="PF01205"/>
    </source>
</evidence>
<gene>
    <name evidence="3" type="primary">yigZ</name>
    <name evidence="3" type="ORF">FLB_06820</name>
</gene>
<proteinExistence type="inferred from homology"/>
<evidence type="ECO:0000313" key="3">
    <source>
        <dbReference type="EMBL" id="OAZ04834.1"/>
    </source>
</evidence>
<dbReference type="PANTHER" id="PTHR16301">
    <property type="entry name" value="IMPACT-RELATED"/>
    <property type="match status" value="1"/>
</dbReference>
<comment type="similarity">
    <text evidence="1">Belongs to the IMPACT family.</text>
</comment>
<comment type="caution">
    <text evidence="3">The sequence shown here is derived from an EMBL/GenBank/DDBJ whole genome shotgun (WGS) entry which is preliminary data.</text>
</comment>
<dbReference type="Pfam" id="PF01205">
    <property type="entry name" value="Impact_N"/>
    <property type="match status" value="1"/>
</dbReference>
<dbReference type="Proteomes" id="UP000093807">
    <property type="component" value="Unassembled WGS sequence"/>
</dbReference>
<sequence>MYPKKPTADPLAPIASPVRFARVQRHPLPPENALGWAPKKTTFASKNIPFGEVHLMKDTYQTIAAPNEPILFKEKNSKFFGYTFPISSEEEVKPIIEILKKEHPHAVHYCYAYQIGTESVVFRANDDGEPSNTAGTPIYGQIQSFGLTNILIVVVRIFGGTKLGVGGLIAAYKTTAQLAIEASEIVEKTIDVFFEITFDYKNMNKVMRVIKEKQLQIVNQEMEIDAETNLPIGKIECCIRKKNAEMVFDIFENMFEIQIVKKE</sequence>
<dbReference type="InterPro" id="IPR023582">
    <property type="entry name" value="Impact"/>
</dbReference>
<dbReference type="Gene3D" id="3.30.230.30">
    <property type="entry name" value="Impact, N-terminal domain"/>
    <property type="match status" value="1"/>
</dbReference>
<dbReference type="EMBL" id="JMTM01000017">
    <property type="protein sequence ID" value="OAZ04834.1"/>
    <property type="molecule type" value="Genomic_DNA"/>
</dbReference>